<accession>A0AAN5BWG9</accession>
<sequence length="75" mass="8451">MGGLEPTNPEESHPATGMKSVKLSVYEARVTNILNNMAMITNKEESPRVEHVNLHANKTIRMPRQMMQCDTLTKV</sequence>
<protein>
    <submittedName>
        <fullName evidence="1">Unnamed protein product</fullName>
    </submittedName>
</protein>
<dbReference type="Proteomes" id="UP001165205">
    <property type="component" value="Unassembled WGS sequence"/>
</dbReference>
<dbReference type="AlphaFoldDB" id="A0AAN5BWG9"/>
<evidence type="ECO:0000313" key="1">
    <source>
        <dbReference type="EMBL" id="GMG28729.1"/>
    </source>
</evidence>
<gene>
    <name evidence="1" type="ORF">Aory04_000509800</name>
</gene>
<name>A0AAN5BWG9_ASPOZ</name>
<organism evidence="1 2">
    <name type="scientific">Aspergillus oryzae</name>
    <name type="common">Yellow koji mold</name>
    <dbReference type="NCBI Taxonomy" id="5062"/>
    <lineage>
        <taxon>Eukaryota</taxon>
        <taxon>Fungi</taxon>
        <taxon>Dikarya</taxon>
        <taxon>Ascomycota</taxon>
        <taxon>Pezizomycotina</taxon>
        <taxon>Eurotiomycetes</taxon>
        <taxon>Eurotiomycetidae</taxon>
        <taxon>Eurotiales</taxon>
        <taxon>Aspergillaceae</taxon>
        <taxon>Aspergillus</taxon>
        <taxon>Aspergillus subgen. Circumdati</taxon>
    </lineage>
</organism>
<reference evidence="1" key="1">
    <citation type="submission" date="2023-04" db="EMBL/GenBank/DDBJ databases">
        <title>Aspergillus oryzae NBRC 4228.</title>
        <authorList>
            <person name="Ichikawa N."/>
            <person name="Sato H."/>
            <person name="Tonouchi N."/>
        </authorList>
    </citation>
    <scope>NUCLEOTIDE SEQUENCE</scope>
    <source>
        <strain evidence="1">NBRC 4228</strain>
    </source>
</reference>
<evidence type="ECO:0000313" key="2">
    <source>
        <dbReference type="Proteomes" id="UP001165205"/>
    </source>
</evidence>
<proteinExistence type="predicted"/>
<comment type="caution">
    <text evidence="1">The sequence shown here is derived from an EMBL/GenBank/DDBJ whole genome shotgun (WGS) entry which is preliminary data.</text>
</comment>
<dbReference type="EMBL" id="BSYA01000048">
    <property type="protein sequence ID" value="GMG28729.1"/>
    <property type="molecule type" value="Genomic_DNA"/>
</dbReference>